<reference evidence="2" key="1">
    <citation type="journal article" date="2019" name="IScience">
        <title>Narwhal Genome Reveals Long-Term Low Genetic Diversity despite Current Large Abundance Size.</title>
        <authorList>
            <person name="Westbury M.V."/>
            <person name="Petersen B."/>
            <person name="Garde E."/>
            <person name="Heide-Jorgensen M.P."/>
            <person name="Lorenzen E.D."/>
        </authorList>
    </citation>
    <scope>NUCLEOTIDE SEQUENCE [LARGE SCALE GENOMIC DNA]</scope>
</reference>
<dbReference type="AlphaFoldDB" id="A0A4V5PAE7"/>
<comment type="caution">
    <text evidence="1">The sequence shown here is derived from an EMBL/GenBank/DDBJ whole genome shotgun (WGS) entry which is preliminary data.</text>
</comment>
<proteinExistence type="predicted"/>
<organism evidence="1 2">
    <name type="scientific">Monodon monoceros</name>
    <name type="common">Narwhal</name>
    <name type="synonym">Ceratodon monodon</name>
    <dbReference type="NCBI Taxonomy" id="40151"/>
    <lineage>
        <taxon>Eukaryota</taxon>
        <taxon>Metazoa</taxon>
        <taxon>Chordata</taxon>
        <taxon>Craniata</taxon>
        <taxon>Vertebrata</taxon>
        <taxon>Euteleostomi</taxon>
        <taxon>Mammalia</taxon>
        <taxon>Eutheria</taxon>
        <taxon>Laurasiatheria</taxon>
        <taxon>Artiodactyla</taxon>
        <taxon>Whippomorpha</taxon>
        <taxon>Cetacea</taxon>
        <taxon>Odontoceti</taxon>
        <taxon>Monodontidae</taxon>
        <taxon>Monodon</taxon>
    </lineage>
</organism>
<sequence>NHREGINRNWDQDDKAEDVAASSVVSEEVLRNRVMKKSKEDSFLDLVKALEFNLHKDCQMERAVISAPSLNSPKTGTWTKVAFDSITSKGEKKSSNPKTNGPFSCLYWDKAYQWNASNKKLATLNMGTVAVIMIEMELTKCWLKHSLFPYLVETNYNKNHHFCYMTAKLKLHLKRKLVKLWPPDWIFIFPWQTSFFGKNIPQSKPVSSPFFTKILVSQAENGRNECKGRDKGRDDEPPKIVITQVKGDAFYSKNYKLFYKKMNLKRRV</sequence>
<accession>A0A4V5PAE7</accession>
<gene>
    <name evidence="1" type="ORF">EI555_015850</name>
</gene>
<protein>
    <submittedName>
        <fullName evidence="1">Uncharacterized protein</fullName>
    </submittedName>
</protein>
<evidence type="ECO:0000313" key="1">
    <source>
        <dbReference type="EMBL" id="TKC50820.1"/>
    </source>
</evidence>
<feature type="non-terminal residue" evidence="1">
    <location>
        <position position="1"/>
    </location>
</feature>
<dbReference type="EMBL" id="RWIC01000069">
    <property type="protein sequence ID" value="TKC50820.1"/>
    <property type="molecule type" value="Genomic_DNA"/>
</dbReference>
<name>A0A4V5PAE7_MONMO</name>
<evidence type="ECO:0000313" key="2">
    <source>
        <dbReference type="Proteomes" id="UP000308365"/>
    </source>
</evidence>
<dbReference type="Proteomes" id="UP000308365">
    <property type="component" value="Unassembled WGS sequence"/>
</dbReference>